<reference evidence="2 3" key="1">
    <citation type="submission" date="2023-08" db="EMBL/GenBank/DDBJ databases">
        <authorList>
            <person name="Roldan D.M."/>
            <person name="Menes R.J."/>
        </authorList>
    </citation>
    <scope>NUCLEOTIDE SEQUENCE [LARGE SCALE GENOMIC DNA]</scope>
    <source>
        <strain evidence="2 3">CCM 2812</strain>
    </source>
</reference>
<dbReference type="InterPro" id="IPR002634">
    <property type="entry name" value="BolA"/>
</dbReference>
<dbReference type="InterPro" id="IPR036065">
    <property type="entry name" value="BolA-like_sf"/>
</dbReference>
<comment type="similarity">
    <text evidence="1">Belongs to the BolA/IbaG family.</text>
</comment>
<dbReference type="Proteomes" id="UP001235760">
    <property type="component" value="Unassembled WGS sequence"/>
</dbReference>
<dbReference type="Pfam" id="PF01722">
    <property type="entry name" value="BolA"/>
    <property type="match status" value="1"/>
</dbReference>
<name>A0ABT9FZF3_LEPDI</name>
<dbReference type="Gene3D" id="3.30.300.90">
    <property type="entry name" value="BolA-like"/>
    <property type="match status" value="1"/>
</dbReference>
<dbReference type="PANTHER" id="PTHR46230:SF7">
    <property type="entry name" value="BOLA-LIKE PROTEIN 1"/>
    <property type="match status" value="1"/>
</dbReference>
<sequence length="101" mass="10608">MSPAPIHRPRVTATDIEARLRACIVPLQSLVVQDDSAAHAGHAGAASGGHFTVVIRAPAFAGKPRLARHRLVYDALKDLMDSGIHALAIDADEGQATAQQP</sequence>
<dbReference type="RefSeq" id="WP_305748123.1">
    <property type="nucleotide sequence ID" value="NZ_JAUZEE010000001.1"/>
</dbReference>
<dbReference type="PANTHER" id="PTHR46230">
    <property type="match status" value="1"/>
</dbReference>
<keyword evidence="3" id="KW-1185">Reference proteome</keyword>
<dbReference type="EMBL" id="JAUZEE010000001">
    <property type="protein sequence ID" value="MDP4299588.1"/>
    <property type="molecule type" value="Genomic_DNA"/>
</dbReference>
<protein>
    <submittedName>
        <fullName evidence="2">BolA family protein</fullName>
    </submittedName>
</protein>
<comment type="caution">
    <text evidence="2">The sequence shown here is derived from an EMBL/GenBank/DDBJ whole genome shotgun (WGS) entry which is preliminary data.</text>
</comment>
<accession>A0ABT9FZF3</accession>
<evidence type="ECO:0000313" key="2">
    <source>
        <dbReference type="EMBL" id="MDP4299588.1"/>
    </source>
</evidence>
<gene>
    <name evidence="2" type="ORF">Q8X39_03000</name>
</gene>
<dbReference type="SUPFAM" id="SSF82657">
    <property type="entry name" value="BolA-like"/>
    <property type="match status" value="1"/>
</dbReference>
<proteinExistence type="inferred from homology"/>
<dbReference type="PIRSF" id="PIRSF003113">
    <property type="entry name" value="BolA"/>
    <property type="match status" value="1"/>
</dbReference>
<evidence type="ECO:0000313" key="3">
    <source>
        <dbReference type="Proteomes" id="UP001235760"/>
    </source>
</evidence>
<organism evidence="2 3">
    <name type="scientific">Leptothrix discophora</name>
    <dbReference type="NCBI Taxonomy" id="89"/>
    <lineage>
        <taxon>Bacteria</taxon>
        <taxon>Pseudomonadati</taxon>
        <taxon>Pseudomonadota</taxon>
        <taxon>Betaproteobacteria</taxon>
        <taxon>Burkholderiales</taxon>
        <taxon>Sphaerotilaceae</taxon>
        <taxon>Leptothrix</taxon>
    </lineage>
</organism>
<evidence type="ECO:0000256" key="1">
    <source>
        <dbReference type="RuleBase" id="RU003860"/>
    </source>
</evidence>